<sequence>MDAVGTLKLLKYARIIKGFAEQMKIPYAKAMDLFFHSLTFQLLQDGEADLHCRSDLYLIDELKLEIYGKL</sequence>
<protein>
    <recommendedName>
        <fullName evidence="3">DUF3791 domain-containing protein</fullName>
    </recommendedName>
</protein>
<dbReference type="RefSeq" id="WP_009860502.1">
    <property type="nucleotide sequence ID" value="NZ_KQ033912.1"/>
</dbReference>
<dbReference type="PATRIC" id="fig|927665.4.peg.1741"/>
<evidence type="ECO:0000313" key="2">
    <source>
        <dbReference type="Proteomes" id="UP000033047"/>
    </source>
</evidence>
<evidence type="ECO:0008006" key="3">
    <source>
        <dbReference type="Google" id="ProtNLM"/>
    </source>
</evidence>
<reference evidence="1 2" key="1">
    <citation type="submission" date="2013-04" db="EMBL/GenBank/DDBJ databases">
        <title>The Genome Sequence of Parabacteroides goldsteinii DSM 19448.</title>
        <authorList>
            <consortium name="The Broad Institute Genomics Platform"/>
            <person name="Earl A."/>
            <person name="Ward D."/>
            <person name="Feldgarden M."/>
            <person name="Gevers D."/>
            <person name="Martens E."/>
            <person name="Sakamoto M."/>
            <person name="Benno Y."/>
            <person name="Song Y."/>
            <person name="Liu C."/>
            <person name="Lee J."/>
            <person name="Bolanos M."/>
            <person name="Vaisanen M.L."/>
            <person name="Finegold S.M."/>
            <person name="Walker B."/>
            <person name="Young S."/>
            <person name="Zeng Q."/>
            <person name="Gargeya S."/>
            <person name="Fitzgerald M."/>
            <person name="Haas B."/>
            <person name="Abouelleil A."/>
            <person name="Allen A.W."/>
            <person name="Alvarado L."/>
            <person name="Arachchi H.M."/>
            <person name="Berlin A.M."/>
            <person name="Chapman S.B."/>
            <person name="Gainer-Dewar J."/>
            <person name="Goldberg J."/>
            <person name="Griggs A."/>
            <person name="Gujja S."/>
            <person name="Hansen M."/>
            <person name="Howarth C."/>
            <person name="Imamovic A."/>
            <person name="Ireland A."/>
            <person name="Larimer J."/>
            <person name="McCowan C."/>
            <person name="Murphy C."/>
            <person name="Pearson M."/>
            <person name="Poon T.W."/>
            <person name="Priest M."/>
            <person name="Roberts A."/>
            <person name="Saif S."/>
            <person name="Shea T."/>
            <person name="Sisk P."/>
            <person name="Sykes S."/>
            <person name="Wortman J."/>
            <person name="Nusbaum C."/>
            <person name="Birren B."/>
        </authorList>
    </citation>
    <scope>NUCLEOTIDE SEQUENCE [LARGE SCALE GENOMIC DNA]</scope>
    <source>
        <strain evidence="1 2">DSM 19448</strain>
    </source>
</reference>
<dbReference type="HOGENOM" id="CLU_193584_0_0_10"/>
<evidence type="ECO:0000313" key="1">
    <source>
        <dbReference type="EMBL" id="KKB57049.1"/>
    </source>
</evidence>
<organism evidence="1 2">
    <name type="scientific">Parabacteroides goldsteinii DSM 19448 = WAL 12034</name>
    <dbReference type="NCBI Taxonomy" id="927665"/>
    <lineage>
        <taxon>Bacteria</taxon>
        <taxon>Pseudomonadati</taxon>
        <taxon>Bacteroidota</taxon>
        <taxon>Bacteroidia</taxon>
        <taxon>Bacteroidales</taxon>
        <taxon>Tannerellaceae</taxon>
        <taxon>Parabacteroides</taxon>
    </lineage>
</organism>
<dbReference type="Proteomes" id="UP000033047">
    <property type="component" value="Unassembled WGS sequence"/>
</dbReference>
<comment type="caution">
    <text evidence="1">The sequence shown here is derived from an EMBL/GenBank/DDBJ whole genome shotgun (WGS) entry which is preliminary data.</text>
</comment>
<gene>
    <name evidence="1" type="ORF">HMPREF1535_01701</name>
</gene>
<dbReference type="GeneID" id="69982954"/>
<dbReference type="STRING" id="927665.HMPREF1535_01701"/>
<accession>A0A0F5JH57</accession>
<dbReference type="EMBL" id="AQHV01000010">
    <property type="protein sequence ID" value="KKB57049.1"/>
    <property type="molecule type" value="Genomic_DNA"/>
</dbReference>
<dbReference type="AlphaFoldDB" id="A0A0F5JH57"/>
<proteinExistence type="predicted"/>
<name>A0A0F5JH57_9BACT</name>